<dbReference type="InterPro" id="IPR042178">
    <property type="entry name" value="Serpin_sf_1"/>
</dbReference>
<evidence type="ECO:0000259" key="1">
    <source>
        <dbReference type="Pfam" id="PF00079"/>
    </source>
</evidence>
<accession>A0ABD2PR75</accession>
<organism evidence="2 3">
    <name type="scientific">Cichlidogyrus casuarinus</name>
    <dbReference type="NCBI Taxonomy" id="1844966"/>
    <lineage>
        <taxon>Eukaryota</taxon>
        <taxon>Metazoa</taxon>
        <taxon>Spiralia</taxon>
        <taxon>Lophotrochozoa</taxon>
        <taxon>Platyhelminthes</taxon>
        <taxon>Monogenea</taxon>
        <taxon>Monopisthocotylea</taxon>
        <taxon>Dactylogyridea</taxon>
        <taxon>Ancyrocephalidae</taxon>
        <taxon>Cichlidogyrus</taxon>
    </lineage>
</organism>
<dbReference type="Proteomes" id="UP001626550">
    <property type="component" value="Unassembled WGS sequence"/>
</dbReference>
<evidence type="ECO:0000313" key="3">
    <source>
        <dbReference type="Proteomes" id="UP001626550"/>
    </source>
</evidence>
<dbReference type="Gene3D" id="3.30.497.10">
    <property type="entry name" value="Antithrombin, subunit I, domain 2"/>
    <property type="match status" value="1"/>
</dbReference>
<dbReference type="AlphaFoldDB" id="A0ABD2PR75"/>
<keyword evidence="3" id="KW-1185">Reference proteome</keyword>
<comment type="caution">
    <text evidence="2">The sequence shown here is derived from an EMBL/GenBank/DDBJ whole genome shotgun (WGS) entry which is preliminary data.</text>
</comment>
<protein>
    <recommendedName>
        <fullName evidence="1">Serpin domain-containing protein</fullName>
    </recommendedName>
</protein>
<dbReference type="InterPro" id="IPR023796">
    <property type="entry name" value="Serpin_dom"/>
</dbReference>
<name>A0ABD2PR75_9PLAT</name>
<dbReference type="Pfam" id="PF00079">
    <property type="entry name" value="Serpin"/>
    <property type="match status" value="1"/>
</dbReference>
<dbReference type="EMBL" id="JBJKFK010003343">
    <property type="protein sequence ID" value="KAL3309998.1"/>
    <property type="molecule type" value="Genomic_DNA"/>
</dbReference>
<feature type="domain" description="Serpin" evidence="1">
    <location>
        <begin position="4"/>
        <end position="76"/>
    </location>
</feature>
<reference evidence="2 3" key="1">
    <citation type="submission" date="2024-11" db="EMBL/GenBank/DDBJ databases">
        <title>Adaptive evolution of stress response genes in parasites aligns with host niche diversity.</title>
        <authorList>
            <person name="Hahn C."/>
            <person name="Resl P."/>
        </authorList>
    </citation>
    <scope>NUCLEOTIDE SEQUENCE [LARGE SCALE GENOMIC DNA]</scope>
    <source>
        <strain evidence="2">EGGRZ-B1_66</strain>
        <tissue evidence="2">Body</tissue>
    </source>
</reference>
<gene>
    <name evidence="2" type="ORF">Ciccas_011442</name>
</gene>
<sequence length="135" mass="14764">MDSTKFVGSLYANASCKETNKVLGPASIYSALLLVLAGADGETRAELLKAMGIQTDAGNDAIHAKACNLFLKDYNKNETDGPELVERFSDQPNVFELPQNEIPSRGEERGLWKRCQGCGKRGEHVRQGNNQGQNH</sequence>
<evidence type="ECO:0000313" key="2">
    <source>
        <dbReference type="EMBL" id="KAL3309998.1"/>
    </source>
</evidence>
<proteinExistence type="predicted"/>
<dbReference type="InterPro" id="IPR036186">
    <property type="entry name" value="Serpin_sf"/>
</dbReference>
<dbReference type="SUPFAM" id="SSF56574">
    <property type="entry name" value="Serpins"/>
    <property type="match status" value="1"/>
</dbReference>